<feature type="compositionally biased region" description="Basic and acidic residues" evidence="1">
    <location>
        <begin position="314"/>
        <end position="326"/>
    </location>
</feature>
<reference evidence="2" key="1">
    <citation type="submission" date="2023-10" db="EMBL/GenBank/DDBJ databases">
        <authorList>
            <person name="Chen Y."/>
            <person name="Shah S."/>
            <person name="Dougan E. K."/>
            <person name="Thang M."/>
            <person name="Chan C."/>
        </authorList>
    </citation>
    <scope>NUCLEOTIDE SEQUENCE [LARGE SCALE GENOMIC DNA]</scope>
</reference>
<feature type="compositionally biased region" description="Basic and acidic residues" evidence="1">
    <location>
        <begin position="161"/>
        <end position="173"/>
    </location>
</feature>
<comment type="caution">
    <text evidence="2">The sequence shown here is derived from an EMBL/GenBank/DDBJ whole genome shotgun (WGS) entry which is preliminary data.</text>
</comment>
<sequence>MAAADAAADPSCKRRRLSAKAAPRVVSHWREPACPTFDIETDEPGGAQVETQTQVEIADHIETQVEGVSFFHAQALYGEGDLGARANGAQQWDDTGGFQAAIAAAGDTGEQEVDDMQNGQLDEHAIPTEQGEPADKQEKDWEIDGGKQTAEEVWGDDWTSDGEKPDEKDDLPPHPEACGSGDVPPGGAPRPQPETLPFGEEPETQAYSGLFVQPSVDPPAAERSAPSAESSAPASSAPAADRGAPERESLPDRLPDGWPLGADNRWGPPPESREVMPNTSSEEMPEQPTDGGELGVDEAGEAVGEGDATAVAQEEARDETARRESQSLEAAQRPAGMKTDAMFSASLKDESKGDEPVMEKSAFEEDTLMGKFMTLNGPTDADGPPDTDGAKGVEDDSELMNCALNGFNFLARSPMGWRFQRWLNGNTDKWEEFGQLSASGKTAFKMQRAEDLYDEHMKRNTKVENMKQRTIKRGRMLNIDQIIKAQGGHTSASAVAGAYAIAEYAMKKAAVEPGWVE</sequence>
<feature type="compositionally biased region" description="Low complexity" evidence="1">
    <location>
        <begin position="301"/>
        <end position="312"/>
    </location>
</feature>
<feature type="region of interest" description="Disordered" evidence="1">
    <location>
        <begin position="124"/>
        <end position="339"/>
    </location>
</feature>
<name>A0ABN9QAQ4_9DINO</name>
<accession>A0ABN9QAQ4</accession>
<evidence type="ECO:0000313" key="3">
    <source>
        <dbReference type="Proteomes" id="UP001189429"/>
    </source>
</evidence>
<feature type="non-terminal residue" evidence="2">
    <location>
        <position position="517"/>
    </location>
</feature>
<feature type="compositionally biased region" description="Basic and acidic residues" evidence="1">
    <location>
        <begin position="133"/>
        <end position="145"/>
    </location>
</feature>
<protein>
    <recommendedName>
        <fullName evidence="4">AP2/ERF domain-containing protein</fullName>
    </recommendedName>
</protein>
<evidence type="ECO:0008006" key="4">
    <source>
        <dbReference type="Google" id="ProtNLM"/>
    </source>
</evidence>
<dbReference type="Proteomes" id="UP001189429">
    <property type="component" value="Unassembled WGS sequence"/>
</dbReference>
<evidence type="ECO:0000313" key="2">
    <source>
        <dbReference type="EMBL" id="CAK0802950.1"/>
    </source>
</evidence>
<evidence type="ECO:0000256" key="1">
    <source>
        <dbReference type="SAM" id="MobiDB-lite"/>
    </source>
</evidence>
<dbReference type="EMBL" id="CAUYUJ010002911">
    <property type="protein sequence ID" value="CAK0802950.1"/>
    <property type="molecule type" value="Genomic_DNA"/>
</dbReference>
<organism evidence="2 3">
    <name type="scientific">Prorocentrum cordatum</name>
    <dbReference type="NCBI Taxonomy" id="2364126"/>
    <lineage>
        <taxon>Eukaryota</taxon>
        <taxon>Sar</taxon>
        <taxon>Alveolata</taxon>
        <taxon>Dinophyceae</taxon>
        <taxon>Prorocentrales</taxon>
        <taxon>Prorocentraceae</taxon>
        <taxon>Prorocentrum</taxon>
    </lineage>
</organism>
<feature type="compositionally biased region" description="Low complexity" evidence="1">
    <location>
        <begin position="218"/>
        <end position="242"/>
    </location>
</feature>
<proteinExistence type="predicted"/>
<feature type="region of interest" description="Disordered" evidence="1">
    <location>
        <begin position="1"/>
        <end position="21"/>
    </location>
</feature>
<feature type="compositionally biased region" description="Basic and acidic residues" evidence="1">
    <location>
        <begin position="243"/>
        <end position="255"/>
    </location>
</feature>
<keyword evidence="3" id="KW-1185">Reference proteome</keyword>
<gene>
    <name evidence="2" type="ORF">PCOR1329_LOCUS10288</name>
</gene>